<dbReference type="Proteomes" id="UP000663281">
    <property type="component" value="Chromosome"/>
</dbReference>
<dbReference type="RefSeq" id="WP_207325791.1">
    <property type="nucleotide sequence ID" value="NZ_CP071504.1"/>
</dbReference>
<dbReference type="EMBL" id="CP071504">
    <property type="protein sequence ID" value="QSX31151.1"/>
    <property type="molecule type" value="Genomic_DNA"/>
</dbReference>
<accession>A0A974XQ05</accession>
<keyword evidence="3" id="KW-1185">Reference proteome</keyword>
<organism evidence="2 3">
    <name type="scientific">Shewanella cyperi</name>
    <dbReference type="NCBI Taxonomy" id="2814292"/>
    <lineage>
        <taxon>Bacteria</taxon>
        <taxon>Pseudomonadati</taxon>
        <taxon>Pseudomonadota</taxon>
        <taxon>Gammaproteobacteria</taxon>
        <taxon>Alteromonadales</taxon>
        <taxon>Shewanellaceae</taxon>
        <taxon>Shewanella</taxon>
    </lineage>
</organism>
<name>A0A974XQ05_9GAMM</name>
<reference evidence="2 3" key="1">
    <citation type="submission" date="2021-03" db="EMBL/GenBank/DDBJ databases">
        <title>Novel species identification of genus Shewanella.</title>
        <authorList>
            <person name="Liu G."/>
            <person name="Zhang Q."/>
        </authorList>
    </citation>
    <scope>NUCLEOTIDE SEQUENCE [LARGE SCALE GENOMIC DNA]</scope>
    <source>
        <strain evidence="2 3">FJAT-53726</strain>
    </source>
</reference>
<evidence type="ECO:0000313" key="2">
    <source>
        <dbReference type="EMBL" id="QSX31151.1"/>
    </source>
</evidence>
<gene>
    <name evidence="2" type="ORF">JYB88_05790</name>
</gene>
<dbReference type="AlphaFoldDB" id="A0A974XQ05"/>
<evidence type="ECO:0000313" key="3">
    <source>
        <dbReference type="Proteomes" id="UP000663281"/>
    </source>
</evidence>
<dbReference type="KEGG" id="scyp:JYB88_05790"/>
<protein>
    <submittedName>
        <fullName evidence="2">Uncharacterized protein</fullName>
    </submittedName>
</protein>
<evidence type="ECO:0000256" key="1">
    <source>
        <dbReference type="SAM" id="MobiDB-lite"/>
    </source>
</evidence>
<sequence>MDCEFQDLFLSSAAQIMKAAPDVYAPALLNSRLLMARCFAGQECFGLAGVLERSDESDCRPSADLGEGQASRAYA</sequence>
<proteinExistence type="predicted"/>
<feature type="region of interest" description="Disordered" evidence="1">
    <location>
        <begin position="56"/>
        <end position="75"/>
    </location>
</feature>